<accession>A0A1A8Y236</accession>
<dbReference type="InterPro" id="IPR000160">
    <property type="entry name" value="GGDEF_dom"/>
</dbReference>
<dbReference type="AlphaFoldDB" id="A0A1A8Y236"/>
<dbReference type="Pfam" id="PF00563">
    <property type="entry name" value="EAL"/>
    <property type="match status" value="1"/>
</dbReference>
<dbReference type="RefSeq" id="WP_186412736.1">
    <property type="nucleotide sequence ID" value="NZ_FLQY01000399.1"/>
</dbReference>
<dbReference type="Pfam" id="PF00990">
    <property type="entry name" value="GGDEF"/>
    <property type="match status" value="1"/>
</dbReference>
<dbReference type="InterPro" id="IPR029787">
    <property type="entry name" value="Nucleotide_cyclase"/>
</dbReference>
<comment type="catalytic activity">
    <reaction evidence="1">
        <text>3',3'-c-di-GMP + H2O = 5'-phosphoguanylyl(3'-&gt;5')guanosine + H(+)</text>
        <dbReference type="Rhea" id="RHEA:24902"/>
        <dbReference type="ChEBI" id="CHEBI:15377"/>
        <dbReference type="ChEBI" id="CHEBI:15378"/>
        <dbReference type="ChEBI" id="CHEBI:58754"/>
        <dbReference type="ChEBI" id="CHEBI:58805"/>
        <dbReference type="EC" id="3.1.4.52"/>
    </reaction>
    <physiologicalReaction direction="left-to-right" evidence="1">
        <dbReference type="Rhea" id="RHEA:24903"/>
    </physiologicalReaction>
</comment>
<dbReference type="SUPFAM" id="SSF141868">
    <property type="entry name" value="EAL domain-like"/>
    <property type="match status" value="1"/>
</dbReference>
<dbReference type="SUPFAM" id="SSF55785">
    <property type="entry name" value="PYP-like sensor domain (PAS domain)"/>
    <property type="match status" value="1"/>
</dbReference>
<gene>
    <name evidence="7" type="ORF">PROAA_930027</name>
</gene>
<evidence type="ECO:0000259" key="3">
    <source>
        <dbReference type="PROSITE" id="PS50112"/>
    </source>
</evidence>
<dbReference type="InterPro" id="IPR000700">
    <property type="entry name" value="PAS-assoc_C"/>
</dbReference>
<feature type="transmembrane region" description="Helical" evidence="2">
    <location>
        <begin position="12"/>
        <end position="31"/>
    </location>
</feature>
<dbReference type="FunFam" id="3.20.20.450:FF:000001">
    <property type="entry name" value="Cyclic di-GMP phosphodiesterase yahA"/>
    <property type="match status" value="1"/>
</dbReference>
<reference evidence="7 8" key="1">
    <citation type="submission" date="2016-06" db="EMBL/GenBank/DDBJ databases">
        <authorList>
            <person name="Kjaerup R.B."/>
            <person name="Dalgaard T.S."/>
            <person name="Juul-Madsen H.R."/>
        </authorList>
    </citation>
    <scope>NUCLEOTIDE SEQUENCE [LARGE SCALE GENOMIC DNA]</scope>
    <source>
        <strain evidence="7">2</strain>
    </source>
</reference>
<organism evidence="7 8">
    <name type="scientific">Candidatus Propionivibrio aalborgensis</name>
    <dbReference type="NCBI Taxonomy" id="1860101"/>
    <lineage>
        <taxon>Bacteria</taxon>
        <taxon>Pseudomonadati</taxon>
        <taxon>Pseudomonadota</taxon>
        <taxon>Betaproteobacteria</taxon>
        <taxon>Rhodocyclales</taxon>
        <taxon>Rhodocyclaceae</taxon>
        <taxon>Propionivibrio</taxon>
    </lineage>
</organism>
<dbReference type="PROSITE" id="PS50113">
    <property type="entry name" value="PAC"/>
    <property type="match status" value="1"/>
</dbReference>
<feature type="domain" description="GGDEF" evidence="6">
    <location>
        <begin position="477"/>
        <end position="617"/>
    </location>
</feature>
<dbReference type="PANTHER" id="PTHR44757:SF2">
    <property type="entry name" value="BIOFILM ARCHITECTURE MAINTENANCE PROTEIN MBAA"/>
    <property type="match status" value="1"/>
</dbReference>
<keyword evidence="2" id="KW-0812">Transmembrane</keyword>
<dbReference type="CDD" id="cd18773">
    <property type="entry name" value="PDC1_HK_sensor"/>
    <property type="match status" value="1"/>
</dbReference>
<evidence type="ECO:0000313" key="7">
    <source>
        <dbReference type="EMBL" id="SBT11200.1"/>
    </source>
</evidence>
<dbReference type="InterPro" id="IPR001633">
    <property type="entry name" value="EAL_dom"/>
</dbReference>
<dbReference type="PANTHER" id="PTHR44757">
    <property type="entry name" value="DIGUANYLATE CYCLASE DGCP"/>
    <property type="match status" value="1"/>
</dbReference>
<protein>
    <submittedName>
        <fullName evidence="7">PAS/PAC sensor-containing diguanylate cyclase/phosphodiesterase</fullName>
    </submittedName>
</protein>
<dbReference type="NCBIfam" id="TIGR00229">
    <property type="entry name" value="sensory_box"/>
    <property type="match status" value="1"/>
</dbReference>
<evidence type="ECO:0000259" key="4">
    <source>
        <dbReference type="PROSITE" id="PS50113"/>
    </source>
</evidence>
<dbReference type="GO" id="GO:0071732">
    <property type="term" value="P:cellular response to nitric oxide"/>
    <property type="evidence" value="ECO:0007669"/>
    <property type="project" value="UniProtKB-ARBA"/>
</dbReference>
<dbReference type="InterPro" id="IPR035965">
    <property type="entry name" value="PAS-like_dom_sf"/>
</dbReference>
<dbReference type="InterPro" id="IPR001610">
    <property type="entry name" value="PAC"/>
</dbReference>
<dbReference type="EMBL" id="FLQY01000399">
    <property type="protein sequence ID" value="SBT11200.1"/>
    <property type="molecule type" value="Genomic_DNA"/>
</dbReference>
<evidence type="ECO:0000259" key="5">
    <source>
        <dbReference type="PROSITE" id="PS50883"/>
    </source>
</evidence>
<dbReference type="SMART" id="SM00086">
    <property type="entry name" value="PAC"/>
    <property type="match status" value="1"/>
</dbReference>
<dbReference type="PROSITE" id="PS50883">
    <property type="entry name" value="EAL"/>
    <property type="match status" value="1"/>
</dbReference>
<dbReference type="FunFam" id="3.30.70.270:FF:000001">
    <property type="entry name" value="Diguanylate cyclase domain protein"/>
    <property type="match status" value="1"/>
</dbReference>
<dbReference type="InterPro" id="IPR043128">
    <property type="entry name" value="Rev_trsase/Diguanyl_cyclase"/>
</dbReference>
<keyword evidence="8" id="KW-1185">Reference proteome</keyword>
<dbReference type="NCBIfam" id="TIGR00254">
    <property type="entry name" value="GGDEF"/>
    <property type="match status" value="1"/>
</dbReference>
<dbReference type="PROSITE" id="PS50112">
    <property type="entry name" value="PAS"/>
    <property type="match status" value="1"/>
</dbReference>
<name>A0A1A8Y236_9RHOO</name>
<dbReference type="PROSITE" id="PS50887">
    <property type="entry name" value="GGDEF"/>
    <property type="match status" value="1"/>
</dbReference>
<feature type="domain" description="PAS" evidence="3">
    <location>
        <begin position="320"/>
        <end position="364"/>
    </location>
</feature>
<evidence type="ECO:0000256" key="1">
    <source>
        <dbReference type="ARBA" id="ARBA00051114"/>
    </source>
</evidence>
<dbReference type="SMART" id="SM00052">
    <property type="entry name" value="EAL"/>
    <property type="match status" value="1"/>
</dbReference>
<dbReference type="CDD" id="cd01948">
    <property type="entry name" value="EAL"/>
    <property type="match status" value="1"/>
</dbReference>
<dbReference type="CDD" id="cd12915">
    <property type="entry name" value="PDC2_DGC_like"/>
    <property type="match status" value="1"/>
</dbReference>
<dbReference type="InterPro" id="IPR000014">
    <property type="entry name" value="PAS"/>
</dbReference>
<feature type="domain" description="PAC" evidence="4">
    <location>
        <begin position="395"/>
        <end position="445"/>
    </location>
</feature>
<proteinExistence type="predicted"/>
<evidence type="ECO:0000313" key="8">
    <source>
        <dbReference type="Proteomes" id="UP000199600"/>
    </source>
</evidence>
<sequence length="882" mass="98551">MTQTRRLRSLMIWSVVCANIAVFLLSGYSLYRSRLQYESRAETLTQNAASAAAKNVANNIDKIDLALRTVADELERQTAGRGIDDKAMASFLAKQELRLPEVEAFRVVNANGLVVLGDVFGRETDGKWTEHDSFHYHRDHADNQMRVATPLIDHSTNLYVLDFTRRYESKDGSFAGIVAATVVVDNITLLLSGFDLGTHGTIYLRDASLALIARFPPIPNKSMGQIGNRLVSETARKSIATGERSATYRAAAADGFERIYSFKRIERTSMLIGAGMAREDYLAGWTEEAYKTLATAVLFLLLSQLFAAAFLRLLNAMGRESTRNEMYLQSASDGVQIWNAKENRIVEVNNRLCEVLGYTRDELLALQFGEWAVGWTAEVLNGRKLPEMLAASTPATIEMRLRRKDGALVDVEVSISNFYLEDVQYVYASYRDIRERKQAEQRILSLAHFDPLTHLPNRRLLIDRLSQALLASERSLEYGAMMILDLDNFKAINDTQGHDVGDRLLVEVARLVSACVRKEDTVARLGGDEYVVLVENLGRSEALASNQTEQIAEKIRNALNQAYRTTPDGQPYQSTASIGMTLFLGQSDSTDDLLKQADVALYQAKGAGRNAIRFFESRMQELIEARLLMEAALRQGLQQGELHLFYQPQVDHEQRLIGAEALLRWLPPDKAPVSPMEFIPLAEATGLIIPIGLWVMQTACAQLNEWSKNAAMCHLKLAINVSARQFRQPDFVEQLRESLERSGANPSLLKLELTESVVLEDLEDVINRMLQIKALGVTFSLDDFGTGFSSLSYLKRLPLDQVKIDQSFVRDVATDANDAAIVRAIIAMSRSLGMEVIAEGVETNEQLTFLSVSGCPNYQGYLFSRPLPPAQFETFVEQALRI</sequence>
<dbReference type="Gene3D" id="3.20.20.450">
    <property type="entry name" value="EAL domain"/>
    <property type="match status" value="1"/>
</dbReference>
<evidence type="ECO:0000256" key="2">
    <source>
        <dbReference type="SAM" id="Phobius"/>
    </source>
</evidence>
<keyword evidence="2" id="KW-0472">Membrane</keyword>
<dbReference type="Gene3D" id="3.30.450.20">
    <property type="entry name" value="PAS domain"/>
    <property type="match status" value="3"/>
</dbReference>
<keyword evidence="2" id="KW-1133">Transmembrane helix</keyword>
<dbReference type="CDD" id="cd00130">
    <property type="entry name" value="PAS"/>
    <property type="match status" value="1"/>
</dbReference>
<dbReference type="SMART" id="SM00267">
    <property type="entry name" value="GGDEF"/>
    <property type="match status" value="1"/>
</dbReference>
<dbReference type="InterPro" id="IPR052155">
    <property type="entry name" value="Biofilm_reg_signaling"/>
</dbReference>
<evidence type="ECO:0000259" key="6">
    <source>
        <dbReference type="PROSITE" id="PS50887"/>
    </source>
</evidence>
<dbReference type="Pfam" id="PF13426">
    <property type="entry name" value="PAS_9"/>
    <property type="match status" value="1"/>
</dbReference>
<dbReference type="CDD" id="cd01949">
    <property type="entry name" value="GGDEF"/>
    <property type="match status" value="1"/>
</dbReference>
<dbReference type="Proteomes" id="UP000199600">
    <property type="component" value="Unassembled WGS sequence"/>
</dbReference>
<dbReference type="GO" id="GO:0071111">
    <property type="term" value="F:cyclic-guanylate-specific phosphodiesterase activity"/>
    <property type="evidence" value="ECO:0007669"/>
    <property type="project" value="UniProtKB-EC"/>
</dbReference>
<dbReference type="Gene3D" id="3.30.70.270">
    <property type="match status" value="1"/>
</dbReference>
<dbReference type="InterPro" id="IPR035919">
    <property type="entry name" value="EAL_sf"/>
</dbReference>
<feature type="domain" description="EAL" evidence="5">
    <location>
        <begin position="626"/>
        <end position="880"/>
    </location>
</feature>
<dbReference type="SUPFAM" id="SSF55073">
    <property type="entry name" value="Nucleotide cyclase"/>
    <property type="match status" value="1"/>
</dbReference>